<dbReference type="InterPro" id="IPR014729">
    <property type="entry name" value="Rossmann-like_a/b/a_fold"/>
</dbReference>
<dbReference type="Gene3D" id="3.40.50.620">
    <property type="entry name" value="HUPs"/>
    <property type="match status" value="1"/>
</dbReference>
<dbReference type="OrthoDB" id="9772484at2"/>
<dbReference type="GO" id="GO:0006950">
    <property type="term" value="P:response to stress"/>
    <property type="evidence" value="ECO:0007669"/>
    <property type="project" value="UniProtKB-ARBA"/>
</dbReference>
<dbReference type="InterPro" id="IPR036155">
    <property type="entry name" value="Crypto/Photolyase_N_sf"/>
</dbReference>
<dbReference type="PANTHER" id="PTHR11455:SF9">
    <property type="entry name" value="CRYPTOCHROME CIRCADIAN CLOCK 5 ISOFORM X1"/>
    <property type="match status" value="1"/>
</dbReference>
<dbReference type="EMBL" id="QOVI01000012">
    <property type="protein sequence ID" value="RXG11289.1"/>
    <property type="molecule type" value="Genomic_DNA"/>
</dbReference>
<evidence type="ECO:0000259" key="8">
    <source>
        <dbReference type="PROSITE" id="PS51645"/>
    </source>
</evidence>
<feature type="binding site" evidence="5">
    <location>
        <position position="256"/>
    </location>
    <ligand>
        <name>FAD</name>
        <dbReference type="ChEBI" id="CHEBI:57692"/>
    </ligand>
</feature>
<organism evidence="9 10">
    <name type="scientific">Leeuwenhoekiella aestuarii</name>
    <dbReference type="NCBI Taxonomy" id="2249426"/>
    <lineage>
        <taxon>Bacteria</taxon>
        <taxon>Pseudomonadati</taxon>
        <taxon>Bacteroidota</taxon>
        <taxon>Flavobacteriia</taxon>
        <taxon>Flavobacteriales</taxon>
        <taxon>Flavobacteriaceae</taxon>
        <taxon>Leeuwenhoekiella</taxon>
    </lineage>
</organism>
<dbReference type="InterPro" id="IPR005101">
    <property type="entry name" value="Cryptochr/Photolyase_FAD-bd"/>
</dbReference>
<feature type="binding site" evidence="5">
    <location>
        <begin position="259"/>
        <end position="266"/>
    </location>
    <ligand>
        <name>FAD</name>
        <dbReference type="ChEBI" id="CHEBI:57692"/>
    </ligand>
</feature>
<evidence type="ECO:0000256" key="2">
    <source>
        <dbReference type="ARBA" id="ARBA00022630"/>
    </source>
</evidence>
<dbReference type="InterPro" id="IPR006050">
    <property type="entry name" value="DNA_photolyase_N"/>
</dbReference>
<dbReference type="GO" id="GO:0009416">
    <property type="term" value="P:response to light stimulus"/>
    <property type="evidence" value="ECO:0007669"/>
    <property type="project" value="TreeGrafter"/>
</dbReference>
<dbReference type="GO" id="GO:0071949">
    <property type="term" value="F:FAD binding"/>
    <property type="evidence" value="ECO:0007669"/>
    <property type="project" value="TreeGrafter"/>
</dbReference>
<evidence type="ECO:0000256" key="3">
    <source>
        <dbReference type="ARBA" id="ARBA00022827"/>
    </source>
</evidence>
<evidence type="ECO:0000256" key="6">
    <source>
        <dbReference type="PIRSR" id="PIRSR602081-2"/>
    </source>
</evidence>
<comment type="similarity">
    <text evidence="7">Belongs to the DNA photolyase family.</text>
</comment>
<keyword evidence="3 5" id="KW-0274">FAD</keyword>
<dbReference type="Pfam" id="PF03441">
    <property type="entry name" value="FAD_binding_7"/>
    <property type="match status" value="1"/>
</dbReference>
<feature type="site" description="Electron transfer via tryptophanyl radical" evidence="6">
    <location>
        <position position="343"/>
    </location>
</feature>
<dbReference type="GO" id="GO:0003904">
    <property type="term" value="F:deoxyribodipyrimidine photo-lyase activity"/>
    <property type="evidence" value="ECO:0007669"/>
    <property type="project" value="TreeGrafter"/>
</dbReference>
<comment type="caution">
    <text evidence="9">The sequence shown here is derived from an EMBL/GenBank/DDBJ whole genome shotgun (WGS) entry which is preliminary data.</text>
</comment>
<feature type="binding site" evidence="5">
    <location>
        <position position="215"/>
    </location>
    <ligand>
        <name>FAD</name>
        <dbReference type="ChEBI" id="CHEBI:57692"/>
    </ligand>
</feature>
<comment type="cofactor">
    <cofactor evidence="1">
        <name>(6R)-5,10-methylene-5,6,7,8-tetrahydrofolate</name>
        <dbReference type="ChEBI" id="CHEBI:15636"/>
    </cofactor>
</comment>
<evidence type="ECO:0000256" key="5">
    <source>
        <dbReference type="PIRSR" id="PIRSR602081-1"/>
    </source>
</evidence>
<dbReference type="InterPro" id="IPR002081">
    <property type="entry name" value="Cryptochrome/DNA_photolyase_1"/>
</dbReference>
<keyword evidence="2 5" id="KW-0285">Flavoprotein</keyword>
<evidence type="ECO:0000313" key="9">
    <source>
        <dbReference type="EMBL" id="RXG11289.1"/>
    </source>
</evidence>
<name>A0A4Q0NNE0_9FLAO</name>
<dbReference type="GO" id="GO:0003677">
    <property type="term" value="F:DNA binding"/>
    <property type="evidence" value="ECO:0007669"/>
    <property type="project" value="TreeGrafter"/>
</dbReference>
<dbReference type="AlphaFoldDB" id="A0A4Q0NNE0"/>
<dbReference type="InterPro" id="IPR036134">
    <property type="entry name" value="Crypto/Photolyase_FAD-like_sf"/>
</dbReference>
<reference evidence="9 10" key="1">
    <citation type="submission" date="2018-07" db="EMBL/GenBank/DDBJ databases">
        <title>Leeuwenhoekiella genomics.</title>
        <authorList>
            <person name="Tahon G."/>
            <person name="Willems A."/>
        </authorList>
    </citation>
    <scope>NUCLEOTIDE SEQUENCE [LARGE SCALE GENOMIC DNA]</scope>
    <source>
        <strain evidence="9 10">R-50232</strain>
    </source>
</reference>
<dbReference type="RefSeq" id="WP_128762906.1">
    <property type="nucleotide sequence ID" value="NZ_QOVI01000012.1"/>
</dbReference>
<accession>A0A4Q0NNE0</accession>
<feature type="site" description="Electron transfer via tryptophanyl radical" evidence="6">
    <location>
        <position position="290"/>
    </location>
</feature>
<dbReference type="PROSITE" id="PS51645">
    <property type="entry name" value="PHR_CRY_ALPHA_BETA"/>
    <property type="match status" value="1"/>
</dbReference>
<feature type="domain" description="Photolyase/cryptochrome alpha/beta" evidence="8">
    <location>
        <begin position="3"/>
        <end position="133"/>
    </location>
</feature>
<evidence type="ECO:0000256" key="4">
    <source>
        <dbReference type="ARBA" id="ARBA00022991"/>
    </source>
</evidence>
<proteinExistence type="inferred from homology"/>
<dbReference type="PRINTS" id="PR00147">
    <property type="entry name" value="DNAPHOTLYASE"/>
</dbReference>
<sequence length="434" mass="51840">MSKLSVFWFRRDLRLDDNMGFLEALKGDDPVLPIFIFDKEILDKLPKDDARVTFIYNSLQKMRKTMQDDYDSSLALFYGNPQDVWKQLTKDYDIQTVYTNHDYEPYALKRDEEIKNFLEEKEIAFKTFKDQVIFEKSEVVKNDGDPYVVFTPYKNKWREVFDEDQHLKIHYTSQYLDNLIENSRLPNLDLSNMGFIKSDVEIPDYNVTPTLIQNYEDTRNFPAKDGTSHLGPHLRFGTVSIRKMVTKAIAEKNTIFWSELIWREFFMQILYHYPKTVDKSFRPKYDRIEWRNNEEEFEKWKNGETGFLLVDAGMRQLNKTGYMHNRVRMLVASFLCKHLLIDWRWGETYFAEKLLDYEQSSNVGNWQWAAGSGVDAAPYFRIFNPMTQVDKFDKDKKYIKEFIPEYDTDDYPEKMVDHKEARERCLKTYKAAVS</sequence>
<keyword evidence="9" id="KW-0456">Lyase</keyword>
<dbReference type="SUPFAM" id="SSF48173">
    <property type="entry name" value="Cryptochrome/photolyase FAD-binding domain"/>
    <property type="match status" value="1"/>
</dbReference>
<gene>
    <name evidence="9" type="ORF">DSM04_11219</name>
</gene>
<dbReference type="PANTHER" id="PTHR11455">
    <property type="entry name" value="CRYPTOCHROME"/>
    <property type="match status" value="1"/>
</dbReference>
<dbReference type="Gene3D" id="1.10.579.10">
    <property type="entry name" value="DNA Cyclobutane Dipyrimidine Photolyase, subunit A, domain 3"/>
    <property type="match status" value="1"/>
</dbReference>
<dbReference type="GO" id="GO:0006139">
    <property type="term" value="P:nucleobase-containing compound metabolic process"/>
    <property type="evidence" value="ECO:0007669"/>
    <property type="project" value="UniProtKB-ARBA"/>
</dbReference>
<dbReference type="Pfam" id="PF00875">
    <property type="entry name" value="DNA_photolyase"/>
    <property type="match status" value="1"/>
</dbReference>
<evidence type="ECO:0000256" key="1">
    <source>
        <dbReference type="ARBA" id="ARBA00001932"/>
    </source>
</evidence>
<keyword evidence="4 7" id="KW-0157">Chromophore</keyword>
<dbReference type="SUPFAM" id="SSF52425">
    <property type="entry name" value="Cryptochrome/photolyase, N-terminal domain"/>
    <property type="match status" value="1"/>
</dbReference>
<protein>
    <submittedName>
        <fullName evidence="9">Deoxyribodipyrimidine photo-lyase</fullName>
    </submittedName>
</protein>
<feature type="site" description="Electron transfer via tryptophanyl radical" evidence="6">
    <location>
        <position position="366"/>
    </location>
</feature>
<evidence type="ECO:0000256" key="7">
    <source>
        <dbReference type="RuleBase" id="RU004182"/>
    </source>
</evidence>
<comment type="cofactor">
    <cofactor evidence="5">
        <name>FAD</name>
        <dbReference type="ChEBI" id="CHEBI:57692"/>
    </cofactor>
    <text evidence="5">Binds 1 FAD per subunit.</text>
</comment>
<dbReference type="Proteomes" id="UP000289821">
    <property type="component" value="Unassembled WGS sequence"/>
</dbReference>
<dbReference type="PROSITE" id="PS00691">
    <property type="entry name" value="DNA_PHOTOLYASES_1_2"/>
    <property type="match status" value="1"/>
</dbReference>
<evidence type="ECO:0000313" key="10">
    <source>
        <dbReference type="Proteomes" id="UP000289821"/>
    </source>
</evidence>
<dbReference type="InterPro" id="IPR018394">
    <property type="entry name" value="DNA_photolyase_1_CS_C"/>
</dbReference>
<keyword evidence="10" id="KW-1185">Reference proteome</keyword>
<dbReference type="Gene3D" id="1.25.40.80">
    <property type="match status" value="1"/>
</dbReference>